<dbReference type="Proteomes" id="UP000013280">
    <property type="component" value="Unassembled WGS sequence"/>
</dbReference>
<evidence type="ECO:0000313" key="3">
    <source>
        <dbReference type="Proteomes" id="UP000013280"/>
    </source>
</evidence>
<comment type="caution">
    <text evidence="2">The sequence shown here is derived from an EMBL/GenBank/DDBJ whole genome shotgun (WGS) entry which is preliminary data.</text>
</comment>
<dbReference type="PATRIC" id="fig|1264675.3.peg.31"/>
<accession>R0EE67</accession>
<dbReference type="EMBL" id="APMQ01000001">
    <property type="protein sequence ID" value="ENZ79617.1"/>
    <property type="molecule type" value="Genomic_DNA"/>
</dbReference>
<evidence type="ECO:0000313" key="2">
    <source>
        <dbReference type="EMBL" id="ENZ79617.1"/>
    </source>
</evidence>
<feature type="region of interest" description="Disordered" evidence="1">
    <location>
        <begin position="53"/>
        <end position="75"/>
    </location>
</feature>
<reference evidence="2 3" key="1">
    <citation type="journal article" date="2013" name="Genome Announc.">
        <title>Draft Genome Sequence for Ralstonia sp. Strain OR214, a Bacterium with Potential for Bioremediation.</title>
        <authorList>
            <person name="Utturkar S.M."/>
            <person name="Bollmann A."/>
            <person name="Brzoska R.M."/>
            <person name="Klingeman D.M."/>
            <person name="Epstein S.E."/>
            <person name="Palumbo A.V."/>
            <person name="Brown S.D."/>
        </authorList>
    </citation>
    <scope>NUCLEOTIDE SEQUENCE [LARGE SCALE GENOMIC DNA]</scope>
    <source>
        <strain evidence="2 3">OR214</strain>
    </source>
</reference>
<organism evidence="2 3">
    <name type="scientific">Ralstonia pickettii OR214</name>
    <dbReference type="NCBI Taxonomy" id="1264675"/>
    <lineage>
        <taxon>Bacteria</taxon>
        <taxon>Pseudomonadati</taxon>
        <taxon>Pseudomonadota</taxon>
        <taxon>Betaproteobacteria</taxon>
        <taxon>Burkholderiales</taxon>
        <taxon>Burkholderiaceae</taxon>
        <taxon>Ralstonia</taxon>
    </lineage>
</organism>
<gene>
    <name evidence="2" type="ORF">OR214_00034</name>
</gene>
<dbReference type="RefSeq" id="WP_004626032.1">
    <property type="nucleotide sequence ID" value="NZ_APMQ01000001.1"/>
</dbReference>
<protein>
    <submittedName>
        <fullName evidence="2">Uncharacterized protein</fullName>
    </submittedName>
</protein>
<feature type="compositionally biased region" description="Polar residues" evidence="1">
    <location>
        <begin position="54"/>
        <end position="75"/>
    </location>
</feature>
<name>R0EE67_RALPI</name>
<evidence type="ECO:0000256" key="1">
    <source>
        <dbReference type="SAM" id="MobiDB-lite"/>
    </source>
</evidence>
<proteinExistence type="predicted"/>
<sequence>MSKTISMREFARRENCSDTLVRRAVKQGRLKVSKDGNLDERLVGTAWREANAKGANTSANRGANTANSSQGIRSSQFAPEQLAPQVLDGESLTDAASRIVDEVELVDYAEALQKKENYLALLRQLEYEEKSGSLVQLATAEAILFEEFRAQRDAWLNWPTRVGPLLAAELGIEADRLTEVLTAHVHKQIAQLGQPEANFTEREG</sequence>
<dbReference type="AlphaFoldDB" id="R0EE67"/>